<proteinExistence type="inferred from homology"/>
<dbReference type="PANTHER" id="PTHR30419">
    <property type="entry name" value="HTH-TYPE TRANSCRIPTIONAL REGULATOR YBHD"/>
    <property type="match status" value="1"/>
</dbReference>
<dbReference type="PANTHER" id="PTHR30419:SF8">
    <property type="entry name" value="NITROGEN ASSIMILATION TRANSCRIPTIONAL ACTIVATOR-RELATED"/>
    <property type="match status" value="1"/>
</dbReference>
<evidence type="ECO:0000256" key="2">
    <source>
        <dbReference type="ARBA" id="ARBA00023015"/>
    </source>
</evidence>
<dbReference type="SUPFAM" id="SSF46785">
    <property type="entry name" value="Winged helix' DNA-binding domain"/>
    <property type="match status" value="1"/>
</dbReference>
<dbReference type="InterPro" id="IPR036388">
    <property type="entry name" value="WH-like_DNA-bd_sf"/>
</dbReference>
<evidence type="ECO:0000256" key="4">
    <source>
        <dbReference type="ARBA" id="ARBA00023163"/>
    </source>
</evidence>
<name>A0A934QWY7_9PSEU</name>
<accession>A0A934QWY7</accession>
<dbReference type="Gene3D" id="1.10.10.10">
    <property type="entry name" value="Winged helix-like DNA-binding domain superfamily/Winged helix DNA-binding domain"/>
    <property type="match status" value="1"/>
</dbReference>
<protein>
    <submittedName>
        <fullName evidence="6">LysR family transcriptional regulator</fullName>
    </submittedName>
</protein>
<dbReference type="GO" id="GO:0003700">
    <property type="term" value="F:DNA-binding transcription factor activity"/>
    <property type="evidence" value="ECO:0007669"/>
    <property type="project" value="InterPro"/>
</dbReference>
<dbReference type="RefSeq" id="WP_200323191.1">
    <property type="nucleotide sequence ID" value="NZ_JAENJH010000008.1"/>
</dbReference>
<dbReference type="InterPro" id="IPR050950">
    <property type="entry name" value="HTH-type_LysR_regulators"/>
</dbReference>
<evidence type="ECO:0000259" key="5">
    <source>
        <dbReference type="PROSITE" id="PS50931"/>
    </source>
</evidence>
<dbReference type="Gene3D" id="3.40.190.290">
    <property type="match status" value="1"/>
</dbReference>
<dbReference type="GO" id="GO:0003677">
    <property type="term" value="F:DNA binding"/>
    <property type="evidence" value="ECO:0007669"/>
    <property type="project" value="UniProtKB-KW"/>
</dbReference>
<comment type="caution">
    <text evidence="6">The sequence shown here is derived from an EMBL/GenBank/DDBJ whole genome shotgun (WGS) entry which is preliminary data.</text>
</comment>
<dbReference type="Proteomes" id="UP000635245">
    <property type="component" value="Unassembled WGS sequence"/>
</dbReference>
<keyword evidence="4" id="KW-0804">Transcription</keyword>
<dbReference type="GO" id="GO:0005829">
    <property type="term" value="C:cytosol"/>
    <property type="evidence" value="ECO:0007669"/>
    <property type="project" value="TreeGrafter"/>
</dbReference>
<dbReference type="Pfam" id="PF00126">
    <property type="entry name" value="HTH_1"/>
    <property type="match status" value="1"/>
</dbReference>
<evidence type="ECO:0000313" key="6">
    <source>
        <dbReference type="EMBL" id="MBK1787966.1"/>
    </source>
</evidence>
<keyword evidence="3" id="KW-0238">DNA-binding</keyword>
<gene>
    <name evidence="6" type="ORF">JHE00_26850</name>
</gene>
<dbReference type="Pfam" id="PF03466">
    <property type="entry name" value="LysR_substrate"/>
    <property type="match status" value="1"/>
</dbReference>
<evidence type="ECO:0000256" key="3">
    <source>
        <dbReference type="ARBA" id="ARBA00023125"/>
    </source>
</evidence>
<reference evidence="6" key="1">
    <citation type="submission" date="2020-12" db="EMBL/GenBank/DDBJ databases">
        <title>Prauserella sp. ASG 168, a novel actinomycete isolated from cave rock.</title>
        <authorList>
            <person name="Suriyachadkun C."/>
        </authorList>
    </citation>
    <scope>NUCLEOTIDE SEQUENCE</scope>
    <source>
        <strain evidence="6">ASG 168</strain>
    </source>
</reference>
<evidence type="ECO:0000313" key="7">
    <source>
        <dbReference type="Proteomes" id="UP000635245"/>
    </source>
</evidence>
<dbReference type="PROSITE" id="PS50931">
    <property type="entry name" value="HTH_LYSR"/>
    <property type="match status" value="1"/>
</dbReference>
<sequence>MISLALRYFLETVERGSIGAAAEYLHVAPSAVSRMIKKLETDHGVELLERQPRGVVTTEAGDLLAAYARRLSVDADRTRSDIRALRKLGQRHIKIAANQSFALEMLPRLMNEFQNREPEVVFELSVVQSPVVNSRVREGRDDIGLSYELARPEGVDILHAHTVRVYATMTADHPLATRSELLLRDVVPFPLALMGAGSTVRVVVDRCAQYEQIELHPALTSNNVGAIQNYCRERGAVAFCGKPTVMASVDRGEFVLVPLAHGTVSERSMYIQAMAGRTVPRSVAEFAGMVSRQMVDI</sequence>
<dbReference type="AlphaFoldDB" id="A0A934QWY7"/>
<dbReference type="InterPro" id="IPR005119">
    <property type="entry name" value="LysR_subst-bd"/>
</dbReference>
<feature type="domain" description="HTH lysR-type" evidence="5">
    <location>
        <begin position="1"/>
        <end position="58"/>
    </location>
</feature>
<dbReference type="InterPro" id="IPR036390">
    <property type="entry name" value="WH_DNA-bd_sf"/>
</dbReference>
<keyword evidence="2" id="KW-0805">Transcription regulation</keyword>
<dbReference type="InterPro" id="IPR000847">
    <property type="entry name" value="LysR_HTH_N"/>
</dbReference>
<evidence type="ECO:0000256" key="1">
    <source>
        <dbReference type="ARBA" id="ARBA00009437"/>
    </source>
</evidence>
<organism evidence="6 7">
    <name type="scientific">Prauserella cavernicola</name>
    <dbReference type="NCBI Taxonomy" id="2800127"/>
    <lineage>
        <taxon>Bacteria</taxon>
        <taxon>Bacillati</taxon>
        <taxon>Actinomycetota</taxon>
        <taxon>Actinomycetes</taxon>
        <taxon>Pseudonocardiales</taxon>
        <taxon>Pseudonocardiaceae</taxon>
        <taxon>Prauserella</taxon>
    </lineage>
</organism>
<dbReference type="EMBL" id="JAENJH010000008">
    <property type="protein sequence ID" value="MBK1787966.1"/>
    <property type="molecule type" value="Genomic_DNA"/>
</dbReference>
<comment type="similarity">
    <text evidence="1">Belongs to the LysR transcriptional regulatory family.</text>
</comment>
<keyword evidence="7" id="KW-1185">Reference proteome</keyword>
<dbReference type="FunFam" id="1.10.10.10:FF:000001">
    <property type="entry name" value="LysR family transcriptional regulator"/>
    <property type="match status" value="1"/>
</dbReference>
<dbReference type="SUPFAM" id="SSF53850">
    <property type="entry name" value="Periplasmic binding protein-like II"/>
    <property type="match status" value="1"/>
</dbReference>